<accession>A0AAN7PSE4</accession>
<organism evidence="1 2">
    <name type="scientific">Lithohypha guttulata</name>
    <dbReference type="NCBI Taxonomy" id="1690604"/>
    <lineage>
        <taxon>Eukaryota</taxon>
        <taxon>Fungi</taxon>
        <taxon>Dikarya</taxon>
        <taxon>Ascomycota</taxon>
        <taxon>Pezizomycotina</taxon>
        <taxon>Eurotiomycetes</taxon>
        <taxon>Chaetothyriomycetidae</taxon>
        <taxon>Chaetothyriales</taxon>
        <taxon>Trichomeriaceae</taxon>
        <taxon>Lithohypha</taxon>
    </lineage>
</organism>
<dbReference type="AlphaFoldDB" id="A0AAN7PSE4"/>
<dbReference type="Proteomes" id="UP001309876">
    <property type="component" value="Unassembled WGS sequence"/>
</dbReference>
<proteinExistence type="predicted"/>
<evidence type="ECO:0000313" key="1">
    <source>
        <dbReference type="EMBL" id="KAK5080765.1"/>
    </source>
</evidence>
<dbReference type="EMBL" id="JAVRRJ010000012">
    <property type="protein sequence ID" value="KAK5080765.1"/>
    <property type="molecule type" value="Genomic_DNA"/>
</dbReference>
<keyword evidence="2" id="KW-1185">Reference proteome</keyword>
<protein>
    <submittedName>
        <fullName evidence="1">Uncharacterized protein</fullName>
    </submittedName>
</protein>
<dbReference type="InterPro" id="IPR021986">
    <property type="entry name" value="Spherulin4"/>
</dbReference>
<reference evidence="1 2" key="1">
    <citation type="submission" date="2023-08" db="EMBL/GenBank/DDBJ databases">
        <title>Black Yeasts Isolated from many extreme environments.</title>
        <authorList>
            <person name="Coleine C."/>
            <person name="Stajich J.E."/>
            <person name="Selbmann L."/>
        </authorList>
    </citation>
    <scope>NUCLEOTIDE SEQUENCE [LARGE SCALE GENOMIC DNA]</scope>
    <source>
        <strain evidence="1 2">CCFEE 5910</strain>
    </source>
</reference>
<comment type="caution">
    <text evidence="1">The sequence shown here is derived from an EMBL/GenBank/DDBJ whole genome shotgun (WGS) entry which is preliminary data.</text>
</comment>
<sequence>MDVATYSGWRDLVNDTSSMSVHGIFFDETPSEYTPASAEYLQKINKAVKTAPGIAAEKFVIHNPGTITDPRLQDDSTDLTVVFENSYDQYKKQESVLSSLPEDRSRYAYLIHSISTISGRNLKRFVQSISKHAEALFLTSLQEDYYEAFGSQWKEVVQAVDDLNGS</sequence>
<dbReference type="PANTHER" id="PTHR35040">
    <property type="match status" value="1"/>
</dbReference>
<dbReference type="PANTHER" id="PTHR35040:SF9">
    <property type="entry name" value="4-LIKE CELL SURFACE PROTEIN, PUTATIVE (AFU_ORTHOLOGUE AFUA_4G14080)-RELATED"/>
    <property type="match status" value="1"/>
</dbReference>
<evidence type="ECO:0000313" key="2">
    <source>
        <dbReference type="Proteomes" id="UP001309876"/>
    </source>
</evidence>
<dbReference type="Pfam" id="PF12138">
    <property type="entry name" value="Spherulin4"/>
    <property type="match status" value="1"/>
</dbReference>
<name>A0AAN7PSE4_9EURO</name>
<gene>
    <name evidence="1" type="ORF">LTR05_008470</name>
</gene>